<dbReference type="InterPro" id="IPR050337">
    <property type="entry name" value="L-rhamnose_isomerase"/>
</dbReference>
<name>A0ABX2ME48_9MICO</name>
<dbReference type="SUPFAM" id="SSF51658">
    <property type="entry name" value="Xylose isomerase-like"/>
    <property type="match status" value="1"/>
</dbReference>
<dbReference type="PANTHER" id="PTHR30268:SF0">
    <property type="entry name" value="L-RHAMNOSE ISOMERASE"/>
    <property type="match status" value="1"/>
</dbReference>
<evidence type="ECO:0000256" key="1">
    <source>
        <dbReference type="ARBA" id="ARBA00022723"/>
    </source>
</evidence>
<comment type="caution">
    <text evidence="4">The sequence shown here is derived from an EMBL/GenBank/DDBJ whole genome shotgun (WGS) entry which is preliminary data.</text>
</comment>
<protein>
    <submittedName>
        <fullName evidence="4">L-rhamnose isomerase</fullName>
        <ecNumber evidence="4">5.3.1.14</ecNumber>
    </submittedName>
</protein>
<keyword evidence="3 4" id="KW-0413">Isomerase</keyword>
<dbReference type="InterPro" id="IPR036237">
    <property type="entry name" value="Xyl_isomerase-like_sf"/>
</dbReference>
<dbReference type="Proteomes" id="UP000573001">
    <property type="component" value="Unassembled WGS sequence"/>
</dbReference>
<dbReference type="NCBIfam" id="TIGR02635">
    <property type="entry name" value="RhaI_grampos"/>
    <property type="match status" value="1"/>
</dbReference>
<dbReference type="Gene3D" id="3.20.20.150">
    <property type="entry name" value="Divalent-metal-dependent TIM barrel enzymes"/>
    <property type="match status" value="1"/>
</dbReference>
<dbReference type="InterPro" id="IPR013457">
    <property type="entry name" value="Rhamnose_iso-rel"/>
</dbReference>
<reference evidence="4 5" key="1">
    <citation type="submission" date="2020-05" db="EMBL/GenBank/DDBJ databases">
        <title>Genome Sequencing of Type Strains.</title>
        <authorList>
            <person name="Lemaire J.F."/>
            <person name="Inderbitzin P."/>
            <person name="Gregorio O.A."/>
            <person name="Collins S.B."/>
            <person name="Wespe N."/>
            <person name="Knight-Connoni V."/>
        </authorList>
    </citation>
    <scope>NUCLEOTIDE SEQUENCE [LARGE SCALE GENOMIC DNA]</scope>
    <source>
        <strain evidence="4 5">ATCC 19096</strain>
    </source>
</reference>
<proteinExistence type="predicted"/>
<keyword evidence="2" id="KW-0464">Manganese</keyword>
<gene>
    <name evidence="4" type="primary">rhaI</name>
    <name evidence="4" type="ORF">HP507_15390</name>
</gene>
<dbReference type="EMBL" id="JABMCE010000085">
    <property type="protein sequence ID" value="NUU15215.1"/>
    <property type="molecule type" value="Genomic_DNA"/>
</dbReference>
<evidence type="ECO:0000256" key="2">
    <source>
        <dbReference type="ARBA" id="ARBA00023211"/>
    </source>
</evidence>
<keyword evidence="1" id="KW-0479">Metal-binding</keyword>
<accession>A0ABX2ME48</accession>
<evidence type="ECO:0000313" key="5">
    <source>
        <dbReference type="Proteomes" id="UP000573001"/>
    </source>
</evidence>
<organism evidence="4 5">
    <name type="scientific">Curtobacterium pusillum</name>
    <dbReference type="NCBI Taxonomy" id="69373"/>
    <lineage>
        <taxon>Bacteria</taxon>
        <taxon>Bacillati</taxon>
        <taxon>Actinomycetota</taxon>
        <taxon>Actinomycetes</taxon>
        <taxon>Micrococcales</taxon>
        <taxon>Microbacteriaceae</taxon>
        <taxon>Curtobacterium</taxon>
    </lineage>
</organism>
<dbReference type="GO" id="GO:0008740">
    <property type="term" value="F:L-rhamnose isomerase activity"/>
    <property type="evidence" value="ECO:0007669"/>
    <property type="project" value="UniProtKB-EC"/>
</dbReference>
<dbReference type="EC" id="5.3.1.14" evidence="4"/>
<dbReference type="RefSeq" id="WP_175352671.1">
    <property type="nucleotide sequence ID" value="NZ_BAAAWQ010000001.1"/>
</dbReference>
<keyword evidence="5" id="KW-1185">Reference proteome</keyword>
<sequence>MTSTPTFAGIADQLARQQIELPSWAFGNSGTRFKVFSTPGTPRDPYEKIADAAQVHRYTGLAPTVALHIPWDLVDDFADLRRHAEEHGVRLGTVNSNTFQDDDYKFGALTHVDETIRQKAIDHHLRCIDVMDATGSRDLKIWLAEGSNYPGQEDMRSRQDRLHESLSTIYERLGPDQRLVLEYKFFEPSFYHTDVPDWGTSYVHTAALGDKAMVCLDTGHHAPGTNIEFIVMQLLRLGKLGSFDFNSRFYADDDLIVGAADPFQLFRILVEVVRGGGYDNPDVAFMLDQCHNIEDKIPGQIRSVLNVQEMTARALLLDRVALTAAQEAHDVLGANEIFMDAYQTDVRKDLAEWRESRGLPADPMRAYRESGYQRQIAEDRVGGVQAGWGA</sequence>
<evidence type="ECO:0000313" key="4">
    <source>
        <dbReference type="EMBL" id="NUU15215.1"/>
    </source>
</evidence>
<evidence type="ECO:0000256" key="3">
    <source>
        <dbReference type="ARBA" id="ARBA00023235"/>
    </source>
</evidence>
<dbReference type="PANTHER" id="PTHR30268">
    <property type="entry name" value="L-RHAMNOSE ISOMERASE"/>
    <property type="match status" value="1"/>
</dbReference>